<dbReference type="InterPro" id="IPR036412">
    <property type="entry name" value="HAD-like_sf"/>
</dbReference>
<dbReference type="PANTHER" id="PTHR43316:SF3">
    <property type="entry name" value="HALOACID DEHALOGENASE, TYPE II (AFU_ORTHOLOGUE AFUA_2G07750)-RELATED"/>
    <property type="match status" value="1"/>
</dbReference>
<dbReference type="SFLD" id="SFLDG01129">
    <property type="entry name" value="C1.5:_HAD__Beta-PGM__Phosphata"/>
    <property type="match status" value="1"/>
</dbReference>
<evidence type="ECO:0000313" key="4">
    <source>
        <dbReference type="EMBL" id="AWB20040.1"/>
    </source>
</evidence>
<dbReference type="InterPro" id="IPR023214">
    <property type="entry name" value="HAD_sf"/>
</dbReference>
<keyword evidence="2 3" id="KW-0378">Hydrolase</keyword>
<dbReference type="PANTHER" id="PTHR43316">
    <property type="entry name" value="HYDROLASE, HALOACID DELAHOGENASE-RELATED"/>
    <property type="match status" value="1"/>
</dbReference>
<sequence>MPFPAPLDHAEAVVFDAYGTLLDVHSAVQRHAAAIGPEAQRLSETWRQKQLEYSWVLSLCGRYARFWTLTERALDYALAQHPSVDRAIRADLLDAYRSLDAYPEVPGTLERLRRDGLRTAILSNGDTAMLDAAVSAAGLGDRLDAVLSVDPAGTFKTAPAAYDLAGRALGVAPERIAFLSSNRWDIAGAAAYGFAPVWVNRTGQPDEYPDLAPVRVIASLDGLLAR</sequence>
<dbReference type="CDD" id="cd02588">
    <property type="entry name" value="HAD_L2-DEX"/>
    <property type="match status" value="1"/>
</dbReference>
<dbReference type="Gene3D" id="1.10.150.240">
    <property type="entry name" value="Putative phosphatase, domain 2"/>
    <property type="match status" value="1"/>
</dbReference>
<dbReference type="Gene3D" id="3.40.50.1000">
    <property type="entry name" value="HAD superfamily/HAD-like"/>
    <property type="match status" value="1"/>
</dbReference>
<comment type="catalytic activity">
    <reaction evidence="3">
        <text>an (S)-2-haloacid + H2O = a (2R)-2-hydroxycarboxylate + a halide anion + H(+)</text>
        <dbReference type="Rhea" id="RHEA:11192"/>
        <dbReference type="ChEBI" id="CHEBI:15377"/>
        <dbReference type="ChEBI" id="CHEBI:15378"/>
        <dbReference type="ChEBI" id="CHEBI:16042"/>
        <dbReference type="ChEBI" id="CHEBI:58314"/>
        <dbReference type="ChEBI" id="CHEBI:137405"/>
        <dbReference type="EC" id="3.8.1.2"/>
    </reaction>
</comment>
<dbReference type="InterPro" id="IPR006439">
    <property type="entry name" value="HAD-SF_hydro_IA"/>
</dbReference>
<protein>
    <recommendedName>
        <fullName evidence="3">(S)-2-haloacid dehalogenase</fullName>
        <ecNumber evidence="3">3.8.1.2</ecNumber>
    </recommendedName>
    <alternativeName>
        <fullName evidence="3">2-haloalkanoic acid dehalogenase</fullName>
    </alternativeName>
    <alternativeName>
        <fullName evidence="3">Halocarboxylic acid halidohydrolase</fullName>
    </alternativeName>
    <alternativeName>
        <fullName evidence="3">L-2-haloacid dehalogenase</fullName>
    </alternativeName>
</protein>
<dbReference type="InterPro" id="IPR051540">
    <property type="entry name" value="S-2-haloacid_dehalogenase"/>
</dbReference>
<accession>A0A2R4WES1</accession>
<dbReference type="InterPro" id="IPR006328">
    <property type="entry name" value="2-HAD"/>
</dbReference>
<dbReference type="SFLD" id="SFLDF00045">
    <property type="entry name" value="2-haloacid_dehalogenase"/>
    <property type="match status" value="1"/>
</dbReference>
<name>A0A2R4WES1_9HYPH</name>
<dbReference type="AlphaFoldDB" id="A0A2R4WES1"/>
<evidence type="ECO:0000256" key="2">
    <source>
        <dbReference type="ARBA" id="ARBA00022801"/>
    </source>
</evidence>
<dbReference type="SUPFAM" id="SSF56784">
    <property type="entry name" value="HAD-like"/>
    <property type="match status" value="1"/>
</dbReference>
<dbReference type="RefSeq" id="WP_099951956.1">
    <property type="nucleotide sequence ID" value="NZ_CP028843.1"/>
</dbReference>
<proteinExistence type="inferred from homology"/>
<dbReference type="EC" id="3.8.1.2" evidence="3"/>
<dbReference type="SFLD" id="SFLDS00003">
    <property type="entry name" value="Haloacid_Dehalogenase"/>
    <property type="match status" value="1"/>
</dbReference>
<comment type="function">
    <text evidence="3">Catalyzes the hydrolytic dehalogenation of small (S)-2-haloalkanoic acids to yield the corresponding (R)-2-hydroxyalkanoic acids.</text>
</comment>
<dbReference type="NCBIfam" id="TIGR01493">
    <property type="entry name" value="HAD-SF-IA-v2"/>
    <property type="match status" value="1"/>
</dbReference>
<dbReference type="EMBL" id="CP028843">
    <property type="protein sequence ID" value="AWB20040.1"/>
    <property type="molecule type" value="Genomic_DNA"/>
</dbReference>
<dbReference type="KEGG" id="mee:DA075_03065"/>
<dbReference type="SFLD" id="SFLDG01135">
    <property type="entry name" value="C1.5.6:_HAD__Beta-PGM__Phospha"/>
    <property type="match status" value="1"/>
</dbReference>
<dbReference type="OrthoDB" id="7989657at2"/>
<keyword evidence="5" id="KW-1185">Reference proteome</keyword>
<dbReference type="InterPro" id="IPR023198">
    <property type="entry name" value="PGP-like_dom2"/>
</dbReference>
<evidence type="ECO:0000256" key="3">
    <source>
        <dbReference type="RuleBase" id="RU368077"/>
    </source>
</evidence>
<dbReference type="PRINTS" id="PR00413">
    <property type="entry name" value="HADHALOGNASE"/>
</dbReference>
<dbReference type="GO" id="GO:0018784">
    <property type="term" value="F:(S)-2-haloacid dehalogenase activity"/>
    <property type="evidence" value="ECO:0007669"/>
    <property type="project" value="UniProtKB-UniRule"/>
</dbReference>
<comment type="similarity">
    <text evidence="1 3">Belongs to the HAD-like hydrolase superfamily. S-2-haloalkanoic acid dehalogenase family.</text>
</comment>
<organism evidence="4 5">
    <name type="scientific">Methylobacterium currus</name>
    <dbReference type="NCBI Taxonomy" id="2051553"/>
    <lineage>
        <taxon>Bacteria</taxon>
        <taxon>Pseudomonadati</taxon>
        <taxon>Pseudomonadota</taxon>
        <taxon>Alphaproteobacteria</taxon>
        <taxon>Hyphomicrobiales</taxon>
        <taxon>Methylobacteriaceae</taxon>
        <taxon>Methylobacterium</taxon>
    </lineage>
</organism>
<gene>
    <name evidence="4" type="ORF">DA075_03065</name>
</gene>
<dbReference type="Proteomes" id="UP000244755">
    <property type="component" value="Chromosome 1"/>
</dbReference>
<dbReference type="Pfam" id="PF00702">
    <property type="entry name" value="Hydrolase"/>
    <property type="match status" value="1"/>
</dbReference>
<dbReference type="NCBIfam" id="TIGR01428">
    <property type="entry name" value="HAD_type_II"/>
    <property type="match status" value="1"/>
</dbReference>
<evidence type="ECO:0000256" key="1">
    <source>
        <dbReference type="ARBA" id="ARBA00008106"/>
    </source>
</evidence>
<evidence type="ECO:0000313" key="5">
    <source>
        <dbReference type="Proteomes" id="UP000244755"/>
    </source>
</evidence>
<reference evidence="4 5" key="1">
    <citation type="submission" date="2018-04" db="EMBL/GenBank/DDBJ databases">
        <title>Methylobacterium sp. PR1016A genome.</title>
        <authorList>
            <person name="Park W."/>
        </authorList>
    </citation>
    <scope>NUCLEOTIDE SEQUENCE [LARGE SCALE GENOMIC DNA]</scope>
    <source>
        <strain evidence="4 5">PR1016A</strain>
    </source>
</reference>